<dbReference type="Proteomes" id="UP000179467">
    <property type="component" value="Unassembled WGS sequence"/>
</dbReference>
<evidence type="ECO:0000256" key="8">
    <source>
        <dbReference type="SAM" id="Phobius"/>
    </source>
</evidence>
<dbReference type="GO" id="GO:0044877">
    <property type="term" value="F:protein-containing complex binding"/>
    <property type="evidence" value="ECO:0007669"/>
    <property type="project" value="InterPro"/>
</dbReference>
<organism evidence="10 11">
    <name type="scientific">Edaphosphingomonas haloaromaticamans</name>
    <dbReference type="NCBI Taxonomy" id="653954"/>
    <lineage>
        <taxon>Bacteria</taxon>
        <taxon>Pseudomonadati</taxon>
        <taxon>Pseudomonadota</taxon>
        <taxon>Alphaproteobacteria</taxon>
        <taxon>Sphingomonadales</taxon>
        <taxon>Rhizorhabdaceae</taxon>
        <taxon>Edaphosphingomonas</taxon>
    </lineage>
</organism>
<sequence>MALKPQNEDAFFREVDEELRREQIGTFWRTYGRLVAIAVVVGLVAFGGWLYWQHRQKTAADAASEAMVQALTDLEQGKHNAAKAKLEAVQKEGIPAYRGAALLAQAASALERGDVKAAAAGYQAVAADPAIPQPFRDLATIRQTAAEFDTLPPAQVVARLKPLAEAGNPWFGSAGEMTAIAYMKMGKPDLAGPIFAAMAKDEGVPPSIRDRAGRLALSLGADAAAPAAPVKAPGAAKE</sequence>
<reference evidence="10 11" key="1">
    <citation type="submission" date="2016-09" db="EMBL/GenBank/DDBJ databases">
        <title>Metabolic pathway, cell adaptation mechanisms and a novel monoxygenase revealed through proteogenomic-transcription analysis of a Sphingomonas haloaromaticamans strain degrading the fungicide ortho-phenylphenol.</title>
        <authorList>
            <person name="Perruchon C."/>
            <person name="Papadopoulou E.S."/>
            <person name="Rousidou C."/>
            <person name="Vasileiadis S."/>
            <person name="Tanou G."/>
            <person name="Amoutzias G."/>
            <person name="Molassiotis A."/>
            <person name="Karpouzas D.G."/>
        </authorList>
    </citation>
    <scope>NUCLEOTIDE SEQUENCE [LARGE SCALE GENOMIC DNA]</scope>
    <source>
        <strain evidence="10 11">P3</strain>
    </source>
</reference>
<comment type="subcellular location">
    <subcellularLocation>
        <location evidence="2">Cell membrane</location>
    </subcellularLocation>
    <subcellularLocation>
        <location evidence="1">Membrane</location>
        <topology evidence="1">Single-pass membrane protein</topology>
    </subcellularLocation>
</comment>
<evidence type="ECO:0000256" key="6">
    <source>
        <dbReference type="ARBA" id="ARBA00023136"/>
    </source>
</evidence>
<evidence type="ECO:0000256" key="2">
    <source>
        <dbReference type="ARBA" id="ARBA00004236"/>
    </source>
</evidence>
<dbReference type="GO" id="GO:0005886">
    <property type="term" value="C:plasma membrane"/>
    <property type="evidence" value="ECO:0007669"/>
    <property type="project" value="UniProtKB-SubCell"/>
</dbReference>
<accession>A0A1S1HKY6</accession>
<dbReference type="Pfam" id="PF09976">
    <property type="entry name" value="TPR_21"/>
    <property type="match status" value="1"/>
</dbReference>
<dbReference type="AlphaFoldDB" id="A0A1S1HKY6"/>
<feature type="transmembrane region" description="Helical" evidence="8">
    <location>
        <begin position="30"/>
        <end position="52"/>
    </location>
</feature>
<comment type="caution">
    <text evidence="10">The sequence shown here is derived from an EMBL/GenBank/DDBJ whole genome shotgun (WGS) entry which is preliminary data.</text>
</comment>
<keyword evidence="5 8" id="KW-1133">Transmembrane helix</keyword>
<evidence type="ECO:0000256" key="3">
    <source>
        <dbReference type="ARBA" id="ARBA00022475"/>
    </source>
</evidence>
<evidence type="ECO:0000313" key="11">
    <source>
        <dbReference type="Proteomes" id="UP000179467"/>
    </source>
</evidence>
<keyword evidence="7" id="KW-0143">Chaperone</keyword>
<keyword evidence="11" id="KW-1185">Reference proteome</keyword>
<dbReference type="EMBL" id="MIPT01000001">
    <property type="protein sequence ID" value="OHT22101.1"/>
    <property type="molecule type" value="Genomic_DNA"/>
</dbReference>
<evidence type="ECO:0000256" key="5">
    <source>
        <dbReference type="ARBA" id="ARBA00022989"/>
    </source>
</evidence>
<feature type="domain" description="Ancillary SecYEG translocon subunit/Cell division coordinator CpoB TPR" evidence="9">
    <location>
        <begin position="27"/>
        <end position="161"/>
    </location>
</feature>
<evidence type="ECO:0000259" key="9">
    <source>
        <dbReference type="Pfam" id="PF09976"/>
    </source>
</evidence>
<name>A0A1S1HKY6_9SPHN</name>
<keyword evidence="4 8" id="KW-0812">Transmembrane</keyword>
<dbReference type="InterPro" id="IPR026039">
    <property type="entry name" value="YfgM"/>
</dbReference>
<evidence type="ECO:0000256" key="1">
    <source>
        <dbReference type="ARBA" id="ARBA00004167"/>
    </source>
</evidence>
<dbReference type="InterPro" id="IPR018704">
    <property type="entry name" value="SecYEG/CpoB_TPR"/>
</dbReference>
<gene>
    <name evidence="10" type="ORF">BHE75_04123</name>
</gene>
<dbReference type="PANTHER" id="PTHR38035">
    <property type="entry name" value="UPF0070 PROTEIN YFGM"/>
    <property type="match status" value="1"/>
</dbReference>
<keyword evidence="6 8" id="KW-0472">Membrane</keyword>
<evidence type="ECO:0000313" key="10">
    <source>
        <dbReference type="EMBL" id="OHT22101.1"/>
    </source>
</evidence>
<dbReference type="RefSeq" id="WP_015458512.1">
    <property type="nucleotide sequence ID" value="NZ_MIPT01000001.1"/>
</dbReference>
<evidence type="ECO:0000256" key="4">
    <source>
        <dbReference type="ARBA" id="ARBA00022692"/>
    </source>
</evidence>
<protein>
    <recommendedName>
        <fullName evidence="9">Ancillary SecYEG translocon subunit/Cell division coordinator CpoB TPR domain-containing protein</fullName>
    </recommendedName>
</protein>
<dbReference type="OrthoDB" id="7173339at2"/>
<evidence type="ECO:0000256" key="7">
    <source>
        <dbReference type="ARBA" id="ARBA00023186"/>
    </source>
</evidence>
<dbReference type="PANTHER" id="PTHR38035:SF1">
    <property type="entry name" value="ANCILLARY SECYEG TRANSLOCON SUBUNIT"/>
    <property type="match status" value="1"/>
</dbReference>
<proteinExistence type="predicted"/>
<keyword evidence="3" id="KW-1003">Cell membrane</keyword>